<name>A0AAF0C5X2_9GAMM</name>
<organism evidence="2 3">
    <name type="scientific">Thalassomonas actiniarum</name>
    <dbReference type="NCBI Taxonomy" id="485447"/>
    <lineage>
        <taxon>Bacteria</taxon>
        <taxon>Pseudomonadati</taxon>
        <taxon>Pseudomonadota</taxon>
        <taxon>Gammaproteobacteria</taxon>
        <taxon>Alteromonadales</taxon>
        <taxon>Colwelliaceae</taxon>
        <taxon>Thalassomonas</taxon>
    </lineage>
</organism>
<dbReference type="EMBL" id="CP059735">
    <property type="protein sequence ID" value="WDE01350.1"/>
    <property type="molecule type" value="Genomic_DNA"/>
</dbReference>
<accession>A0AAF0C5X2</accession>
<dbReference type="Proteomes" id="UP000032568">
    <property type="component" value="Chromosome"/>
</dbReference>
<feature type="transmembrane region" description="Helical" evidence="1">
    <location>
        <begin position="29"/>
        <end position="50"/>
    </location>
</feature>
<sequence>MTEILIALAAGTFIGIVFSLLKLPIPAPQAISGIAGILGIYLGSVTYSWIIERFFS</sequence>
<keyword evidence="1" id="KW-0472">Membrane</keyword>
<evidence type="ECO:0000256" key="1">
    <source>
        <dbReference type="SAM" id="Phobius"/>
    </source>
</evidence>
<evidence type="ECO:0000313" key="2">
    <source>
        <dbReference type="EMBL" id="WDE01350.1"/>
    </source>
</evidence>
<dbReference type="AlphaFoldDB" id="A0AAF0C5X2"/>
<keyword evidence="1" id="KW-1133">Transmembrane helix</keyword>
<reference evidence="2 3" key="1">
    <citation type="journal article" date="2015" name="Genome Announc.">
        <title>Draft Genome Sequences of Marine Isolates of Thalassomonas viridans and Thalassomonas actiniarum.</title>
        <authorList>
            <person name="Olonade I."/>
            <person name="van Zyl L.J."/>
            <person name="Trindade M."/>
        </authorList>
    </citation>
    <scope>NUCLEOTIDE SEQUENCE [LARGE SCALE GENOMIC DNA]</scope>
    <source>
        <strain evidence="2 3">A5K-106</strain>
    </source>
</reference>
<keyword evidence="3" id="KW-1185">Reference proteome</keyword>
<dbReference type="RefSeq" id="WP_044835188.1">
    <property type="nucleotide sequence ID" value="NZ_CP059735.1"/>
</dbReference>
<dbReference type="KEGG" id="tact:SG35_012320"/>
<protein>
    <submittedName>
        <fullName evidence="2">DUF1427 family protein</fullName>
    </submittedName>
</protein>
<dbReference type="InterPro" id="IPR020017">
    <property type="entry name" value="XapX_domain"/>
</dbReference>
<dbReference type="NCBIfam" id="TIGR03510">
    <property type="entry name" value="XapX"/>
    <property type="match status" value="1"/>
</dbReference>
<proteinExistence type="predicted"/>
<gene>
    <name evidence="2" type="ORF">SG35_012320</name>
</gene>
<evidence type="ECO:0000313" key="3">
    <source>
        <dbReference type="Proteomes" id="UP000032568"/>
    </source>
</evidence>
<reference evidence="2 3" key="2">
    <citation type="journal article" date="2022" name="Mar. Drugs">
        <title>Bioassay-Guided Fractionation Leads to the Detection of Cholic Acid Generated by the Rare Thalassomonas sp.</title>
        <authorList>
            <person name="Pheiffer F."/>
            <person name="Schneider Y.K."/>
            <person name="Hansen E.H."/>
            <person name="Andersen J.H."/>
            <person name="Isaksson J."/>
            <person name="Busche T."/>
            <person name="R C."/>
            <person name="Kalinowski J."/>
            <person name="Zyl L.V."/>
            <person name="Trindade M."/>
        </authorList>
    </citation>
    <scope>NUCLEOTIDE SEQUENCE [LARGE SCALE GENOMIC DNA]</scope>
    <source>
        <strain evidence="2 3">A5K-106</strain>
    </source>
</reference>
<keyword evidence="1" id="KW-0812">Transmembrane</keyword>